<dbReference type="SUPFAM" id="SSF50494">
    <property type="entry name" value="Trypsin-like serine proteases"/>
    <property type="match status" value="1"/>
</dbReference>
<evidence type="ECO:0000313" key="2">
    <source>
        <dbReference type="Proteomes" id="UP000663841"/>
    </source>
</evidence>
<comment type="caution">
    <text evidence="1">The sequence shown here is derived from an EMBL/GenBank/DDBJ whole genome shotgun (WGS) entry which is preliminary data.</text>
</comment>
<gene>
    <name evidence="1" type="ORF">RDB_LOCUS66318</name>
</gene>
<protein>
    <recommendedName>
        <fullName evidence="3">Serine protease</fullName>
    </recommendedName>
</protein>
<dbReference type="Proteomes" id="UP000663841">
    <property type="component" value="Unassembled WGS sequence"/>
</dbReference>
<evidence type="ECO:0000313" key="1">
    <source>
        <dbReference type="EMBL" id="CAE6431128.1"/>
    </source>
</evidence>
<sequence>MMVPGFHGLRQSLNTSIPRPLARTSGNWLGLHNRYLESNHTHILSRVPDLSNLSRRSFATPVDITPDRLNRPAPDLIAPVTPISAELPPLENYIYDRILSSPVSIPLSRIHKEYRSHAGRVLDVQLPYESRPNPQRKVKPSLDEDDGIFLVAHLAVGKDGRCRVNLSSGFALDFDGEGKGEQCVVTCCRSLEEITRAASPDECTPPSGLYIFPTTASPIPVTGVHSSLPRHDILLLSVPHTTPRLRTLPLSPYPAPNDSPLSVRLLSSHGQPRLPSGDETGKWAEWLDGFALRKWVVGGKVLGYRDLAGRESKPGTYDALSHMLFNILPTPGSSGAPLIDEHGAVVGMALGTRMDNRVEGNRGWGVPAELIYEMFSLPGLKLGNK</sequence>
<reference evidence="1" key="1">
    <citation type="submission" date="2021-01" db="EMBL/GenBank/DDBJ databases">
        <authorList>
            <person name="Kaushik A."/>
        </authorList>
    </citation>
    <scope>NUCLEOTIDE SEQUENCE</scope>
    <source>
        <strain evidence="1">AG3-T5</strain>
    </source>
</reference>
<dbReference type="Pfam" id="PF13365">
    <property type="entry name" value="Trypsin_2"/>
    <property type="match status" value="1"/>
</dbReference>
<dbReference type="InterPro" id="IPR009003">
    <property type="entry name" value="Peptidase_S1_PA"/>
</dbReference>
<name>A0A8H2XLV8_9AGAM</name>
<dbReference type="AlphaFoldDB" id="A0A8H2XLV8"/>
<dbReference type="EMBL" id="CAJMWW010000084">
    <property type="protein sequence ID" value="CAE6431128.1"/>
    <property type="molecule type" value="Genomic_DNA"/>
</dbReference>
<organism evidence="1 2">
    <name type="scientific">Rhizoctonia solani</name>
    <dbReference type="NCBI Taxonomy" id="456999"/>
    <lineage>
        <taxon>Eukaryota</taxon>
        <taxon>Fungi</taxon>
        <taxon>Dikarya</taxon>
        <taxon>Basidiomycota</taxon>
        <taxon>Agaricomycotina</taxon>
        <taxon>Agaricomycetes</taxon>
        <taxon>Cantharellales</taxon>
        <taxon>Ceratobasidiaceae</taxon>
        <taxon>Rhizoctonia</taxon>
    </lineage>
</organism>
<evidence type="ECO:0008006" key="3">
    <source>
        <dbReference type="Google" id="ProtNLM"/>
    </source>
</evidence>
<accession>A0A8H2XLV8</accession>
<proteinExistence type="predicted"/>